<protein>
    <recommendedName>
        <fullName evidence="7 8">Large ribosomal subunit protein uL3</fullName>
    </recommendedName>
</protein>
<dbReference type="PROSITE" id="PS00474">
    <property type="entry name" value="RIBOSOMAL_L3"/>
    <property type="match status" value="1"/>
</dbReference>
<evidence type="ECO:0000256" key="9">
    <source>
        <dbReference type="RuleBase" id="RU003905"/>
    </source>
</evidence>
<evidence type="ECO:0000256" key="1">
    <source>
        <dbReference type="ARBA" id="ARBA00006540"/>
    </source>
</evidence>
<comment type="subunit">
    <text evidence="8 10">Part of the 50S ribosomal subunit. Forms a cluster with proteins L14 and L19.</text>
</comment>
<dbReference type="InterPro" id="IPR019926">
    <property type="entry name" value="Ribosomal_uL3_CS"/>
</dbReference>
<reference evidence="11 12" key="1">
    <citation type="submission" date="2018-07" db="EMBL/GenBank/DDBJ databases">
        <title>Motiliproteus coralliicola sp. nov., a bacterium isolated from Coral.</title>
        <authorList>
            <person name="Wang G."/>
        </authorList>
    </citation>
    <scope>NUCLEOTIDE SEQUENCE [LARGE SCALE GENOMIC DNA]</scope>
    <source>
        <strain evidence="11 12">C34</strain>
    </source>
</reference>
<dbReference type="Pfam" id="PF00297">
    <property type="entry name" value="Ribosomal_L3"/>
    <property type="match status" value="1"/>
</dbReference>
<sequence length="212" mass="22409">MAIGLVGRKAGMTRVFTDDGVSVPVTVIEVEPNRVTQLKTDEVDGYSAVQVTVGAKKASRVIKPEAGHFAKASTEAGRGLWEFRLSGDEEVQVGDQLTVSAFEAGQKVDVTGQSKGKGFQGGVKRWNFKMQDATHGNSISHRAPGSIGQCQTPGRVFKGKKMAGHMGDERVTVQTLEVVRVDAERNLLLIKGAVPGAAGGDVIVKPAVKARG</sequence>
<feature type="modified residue" description="N5-methylglutamine" evidence="8">
    <location>
        <position position="151"/>
    </location>
</feature>
<evidence type="ECO:0000256" key="10">
    <source>
        <dbReference type="RuleBase" id="RU003906"/>
    </source>
</evidence>
<evidence type="ECO:0000313" key="12">
    <source>
        <dbReference type="Proteomes" id="UP000253769"/>
    </source>
</evidence>
<name>A0A369WG51_9GAMM</name>
<keyword evidence="4 8" id="KW-0694">RNA-binding</keyword>
<proteinExistence type="inferred from homology"/>
<gene>
    <name evidence="8" type="primary">rplC</name>
    <name evidence="11" type="ORF">DV711_17510</name>
</gene>
<dbReference type="OrthoDB" id="9806135at2"/>
<comment type="PTM">
    <text evidence="8">Methylated by PrmB.</text>
</comment>
<dbReference type="InterPro" id="IPR000597">
    <property type="entry name" value="Ribosomal_uL3"/>
</dbReference>
<dbReference type="GO" id="GO:0019843">
    <property type="term" value="F:rRNA binding"/>
    <property type="evidence" value="ECO:0007669"/>
    <property type="project" value="UniProtKB-UniRule"/>
</dbReference>
<dbReference type="InterPro" id="IPR009000">
    <property type="entry name" value="Transl_B-barrel_sf"/>
</dbReference>
<dbReference type="Gene3D" id="2.40.30.10">
    <property type="entry name" value="Translation factors"/>
    <property type="match status" value="1"/>
</dbReference>
<evidence type="ECO:0000256" key="8">
    <source>
        <dbReference type="HAMAP-Rule" id="MF_01325"/>
    </source>
</evidence>
<keyword evidence="6 8" id="KW-0687">Ribonucleoprotein</keyword>
<organism evidence="11 12">
    <name type="scientific">Motiliproteus coralliicola</name>
    <dbReference type="NCBI Taxonomy" id="2283196"/>
    <lineage>
        <taxon>Bacteria</taxon>
        <taxon>Pseudomonadati</taxon>
        <taxon>Pseudomonadota</taxon>
        <taxon>Gammaproteobacteria</taxon>
        <taxon>Oceanospirillales</taxon>
        <taxon>Oceanospirillaceae</taxon>
        <taxon>Motiliproteus</taxon>
    </lineage>
</organism>
<keyword evidence="12" id="KW-1185">Reference proteome</keyword>
<keyword evidence="2 8" id="KW-0488">Methylation</keyword>
<dbReference type="RefSeq" id="WP_114697023.1">
    <property type="nucleotide sequence ID" value="NZ_QQOH01000005.1"/>
</dbReference>
<evidence type="ECO:0000256" key="6">
    <source>
        <dbReference type="ARBA" id="ARBA00023274"/>
    </source>
</evidence>
<dbReference type="NCBIfam" id="TIGR03625">
    <property type="entry name" value="L3_bact"/>
    <property type="match status" value="1"/>
</dbReference>
<dbReference type="FunFam" id="3.30.160.810:FF:000001">
    <property type="entry name" value="50S ribosomal protein L3"/>
    <property type="match status" value="1"/>
</dbReference>
<evidence type="ECO:0000256" key="3">
    <source>
        <dbReference type="ARBA" id="ARBA00022730"/>
    </source>
</evidence>
<keyword evidence="3 8" id="KW-0699">rRNA-binding</keyword>
<accession>A0A369WG51</accession>
<comment type="caution">
    <text evidence="11">The sequence shown here is derived from an EMBL/GenBank/DDBJ whole genome shotgun (WGS) entry which is preliminary data.</text>
</comment>
<dbReference type="InterPro" id="IPR019927">
    <property type="entry name" value="Ribosomal_uL3_bac/org-type"/>
</dbReference>
<dbReference type="GO" id="GO:0022625">
    <property type="term" value="C:cytosolic large ribosomal subunit"/>
    <property type="evidence" value="ECO:0007669"/>
    <property type="project" value="TreeGrafter"/>
</dbReference>
<dbReference type="PANTHER" id="PTHR11229:SF16">
    <property type="entry name" value="LARGE RIBOSOMAL SUBUNIT PROTEIN UL3C"/>
    <property type="match status" value="1"/>
</dbReference>
<dbReference type="EMBL" id="QQOH01000005">
    <property type="protein sequence ID" value="RDE18445.1"/>
    <property type="molecule type" value="Genomic_DNA"/>
</dbReference>
<keyword evidence="5 8" id="KW-0689">Ribosomal protein</keyword>
<comment type="function">
    <text evidence="8 10">One of the primary rRNA binding proteins, it binds directly near the 3'-end of the 23S rRNA, where it nucleates assembly of the 50S subunit.</text>
</comment>
<dbReference type="FunFam" id="2.40.30.10:FF:000004">
    <property type="entry name" value="50S ribosomal protein L3"/>
    <property type="match status" value="1"/>
</dbReference>
<dbReference type="GO" id="GO:0003735">
    <property type="term" value="F:structural constituent of ribosome"/>
    <property type="evidence" value="ECO:0007669"/>
    <property type="project" value="UniProtKB-UniRule"/>
</dbReference>
<evidence type="ECO:0000256" key="5">
    <source>
        <dbReference type="ARBA" id="ARBA00022980"/>
    </source>
</evidence>
<dbReference type="Proteomes" id="UP000253769">
    <property type="component" value="Unassembled WGS sequence"/>
</dbReference>
<dbReference type="PANTHER" id="PTHR11229">
    <property type="entry name" value="50S RIBOSOMAL PROTEIN L3"/>
    <property type="match status" value="1"/>
</dbReference>
<dbReference type="AlphaFoldDB" id="A0A369WG51"/>
<comment type="similarity">
    <text evidence="1 8 9">Belongs to the universal ribosomal protein uL3 family.</text>
</comment>
<dbReference type="GO" id="GO:0006412">
    <property type="term" value="P:translation"/>
    <property type="evidence" value="ECO:0007669"/>
    <property type="project" value="UniProtKB-UniRule"/>
</dbReference>
<evidence type="ECO:0000256" key="4">
    <source>
        <dbReference type="ARBA" id="ARBA00022884"/>
    </source>
</evidence>
<evidence type="ECO:0000256" key="7">
    <source>
        <dbReference type="ARBA" id="ARBA00035243"/>
    </source>
</evidence>
<dbReference type="Gene3D" id="3.30.160.810">
    <property type="match status" value="1"/>
</dbReference>
<evidence type="ECO:0000313" key="11">
    <source>
        <dbReference type="EMBL" id="RDE18445.1"/>
    </source>
</evidence>
<dbReference type="SUPFAM" id="SSF50447">
    <property type="entry name" value="Translation proteins"/>
    <property type="match status" value="1"/>
</dbReference>
<dbReference type="HAMAP" id="MF_01325_B">
    <property type="entry name" value="Ribosomal_uL3_B"/>
    <property type="match status" value="1"/>
</dbReference>
<evidence type="ECO:0000256" key="2">
    <source>
        <dbReference type="ARBA" id="ARBA00022481"/>
    </source>
</evidence>